<dbReference type="EMBL" id="QGGP01000007">
    <property type="protein sequence ID" value="PWK17707.1"/>
    <property type="molecule type" value="Genomic_DNA"/>
</dbReference>
<keyword evidence="2" id="KW-1185">Reference proteome</keyword>
<dbReference type="SUPFAM" id="SSF56112">
    <property type="entry name" value="Protein kinase-like (PK-like)"/>
    <property type="match status" value="1"/>
</dbReference>
<protein>
    <submittedName>
        <fullName evidence="1">Lipopolysaccharide kinase (Kdo/WaaP) family protein</fullName>
    </submittedName>
</protein>
<dbReference type="Pfam" id="PF06293">
    <property type="entry name" value="Kdo"/>
    <property type="match status" value="1"/>
</dbReference>
<dbReference type="RefSeq" id="WP_245881527.1">
    <property type="nucleotide sequence ID" value="NZ_QGGP01000007.1"/>
</dbReference>
<sequence>MRNFKIVITIIHLHSKYQHLKETLESIILDFEASGKDVTIGQRNVIKQFEVNGEAINIKSFKIPNAFNSFVYKYIRKSKAKRSFEYAKKLIDCDISTPFPIAYIENTNAFGLTTSYYISTHVDYDFDFRDLIHKPLFPNRKEILQQFTAFTFKLHENNINFLDHSPGNTLIVEKLEKQYDFYLIDLNRMRFETMDFNKRMHNFRRLWLSKTMVKIMSETYSELYKTSYKETYSLMLKHSRAFQKKVNSKKLRKSGRKMRFSKN</sequence>
<keyword evidence="1" id="KW-0808">Transferase</keyword>
<organism evidence="1 2">
    <name type="scientific">Xanthomarina spongicola</name>
    <dbReference type="NCBI Taxonomy" id="570520"/>
    <lineage>
        <taxon>Bacteria</taxon>
        <taxon>Pseudomonadati</taxon>
        <taxon>Bacteroidota</taxon>
        <taxon>Flavobacteriia</taxon>
        <taxon>Flavobacteriales</taxon>
        <taxon>Flavobacteriaceae</taxon>
        <taxon>Xanthomarina</taxon>
    </lineage>
</organism>
<evidence type="ECO:0000313" key="2">
    <source>
        <dbReference type="Proteomes" id="UP000245430"/>
    </source>
</evidence>
<evidence type="ECO:0000313" key="1">
    <source>
        <dbReference type="EMBL" id="PWK17707.1"/>
    </source>
</evidence>
<keyword evidence="1" id="KW-0418">Kinase</keyword>
<proteinExistence type="predicted"/>
<reference evidence="1 2" key="1">
    <citation type="submission" date="2018-05" db="EMBL/GenBank/DDBJ databases">
        <title>Genomic Encyclopedia of Archaeal and Bacterial Type Strains, Phase II (KMG-II): from individual species to whole genera.</title>
        <authorList>
            <person name="Goeker M."/>
        </authorList>
    </citation>
    <scope>NUCLEOTIDE SEQUENCE [LARGE SCALE GENOMIC DNA]</scope>
    <source>
        <strain evidence="1 2">DSM 22637</strain>
    </source>
</reference>
<dbReference type="GO" id="GO:0016301">
    <property type="term" value="F:kinase activity"/>
    <property type="evidence" value="ECO:0007669"/>
    <property type="project" value="UniProtKB-KW"/>
</dbReference>
<dbReference type="InterPro" id="IPR011009">
    <property type="entry name" value="Kinase-like_dom_sf"/>
</dbReference>
<dbReference type="Proteomes" id="UP000245430">
    <property type="component" value="Unassembled WGS sequence"/>
</dbReference>
<name>A0A316DHF8_9FLAO</name>
<dbReference type="AlphaFoldDB" id="A0A316DHF8"/>
<dbReference type="Gene3D" id="1.10.510.10">
    <property type="entry name" value="Transferase(Phosphotransferase) domain 1"/>
    <property type="match status" value="1"/>
</dbReference>
<accession>A0A316DHF8</accession>
<comment type="caution">
    <text evidence="1">The sequence shown here is derived from an EMBL/GenBank/DDBJ whole genome shotgun (WGS) entry which is preliminary data.</text>
</comment>
<gene>
    <name evidence="1" type="ORF">LX78_02498</name>
</gene>